<dbReference type="SUPFAM" id="SSF47413">
    <property type="entry name" value="lambda repressor-like DNA-binding domains"/>
    <property type="match status" value="1"/>
</dbReference>
<accession>A0AAW9HX28</accession>
<dbReference type="CDD" id="cd01574">
    <property type="entry name" value="PBP1_LacI"/>
    <property type="match status" value="1"/>
</dbReference>
<evidence type="ECO:0000256" key="3">
    <source>
        <dbReference type="ARBA" id="ARBA00023163"/>
    </source>
</evidence>
<dbReference type="PANTHER" id="PTHR30146:SF153">
    <property type="entry name" value="LACTOSE OPERON REPRESSOR"/>
    <property type="match status" value="1"/>
</dbReference>
<dbReference type="GO" id="GO:0003700">
    <property type="term" value="F:DNA-binding transcription factor activity"/>
    <property type="evidence" value="ECO:0007669"/>
    <property type="project" value="TreeGrafter"/>
</dbReference>
<dbReference type="Gene3D" id="1.10.260.40">
    <property type="entry name" value="lambda repressor-like DNA-binding domains"/>
    <property type="match status" value="1"/>
</dbReference>
<dbReference type="InterPro" id="IPR000843">
    <property type="entry name" value="HTH_LacI"/>
</dbReference>
<dbReference type="InterPro" id="IPR028082">
    <property type="entry name" value="Peripla_BP_I"/>
</dbReference>
<dbReference type="SMART" id="SM00354">
    <property type="entry name" value="HTH_LACI"/>
    <property type="match status" value="1"/>
</dbReference>
<reference evidence="5" key="1">
    <citation type="submission" date="2023-10" db="EMBL/GenBank/DDBJ databases">
        <title>Whole Genome based description of the genera Actinobaculum and Actinotignum reveals a complex phylogenetic relationship within the species included in the genus Actinotignum.</title>
        <authorList>
            <person name="Jensen C.S."/>
            <person name="Dargis R."/>
            <person name="Kemp M."/>
            <person name="Christensen J.J."/>
        </authorList>
    </citation>
    <scope>NUCLEOTIDE SEQUENCE</scope>
    <source>
        <strain evidence="5">SLA_B511</strain>
    </source>
</reference>
<dbReference type="PROSITE" id="PS50932">
    <property type="entry name" value="HTH_LACI_2"/>
    <property type="match status" value="1"/>
</dbReference>
<protein>
    <submittedName>
        <fullName evidence="5">LacI family DNA-binding transcriptional regulator</fullName>
    </submittedName>
</protein>
<dbReference type="PANTHER" id="PTHR30146">
    <property type="entry name" value="LACI-RELATED TRANSCRIPTIONAL REPRESSOR"/>
    <property type="match status" value="1"/>
</dbReference>
<dbReference type="EMBL" id="JAWNGC010000001">
    <property type="protein sequence ID" value="MDY5154361.1"/>
    <property type="molecule type" value="Genomic_DNA"/>
</dbReference>
<dbReference type="AlphaFoldDB" id="A0AAW9HX28"/>
<sequence length="339" mass="37010">MRDMRTTSMAQVAKVAGVSHQTVSRVINNFPGVREETRKRVKKAIRDTGYVPNTAARTLVTNRSSMVGVISVGSFLFGPTHTLAALEKEAREARYTTLLTTVSENSREEFFAAVNNFLQRSVDVIIVIAARHSTTEFVAELELDIPLITVGIEADVAEHIPGLCVDQDAGARMAIRHLHQLGHEHVGLINGPENWNDAQLRHDAALDEAQKLGMRIVNYSGDWSARSGFDTGMYIASLPVVERPTGLFSANDHMALGLFAAFAKCGISVPRDMSVIGFDNVPESGYYSPALSTISQDFDVLGFRVLKAALALVAGEEPDLTPVPPRLVIRESTARLRVE</sequence>
<feature type="domain" description="HTH lacI-type" evidence="4">
    <location>
        <begin position="7"/>
        <end position="61"/>
    </location>
</feature>
<dbReference type="CDD" id="cd01392">
    <property type="entry name" value="HTH_LacI"/>
    <property type="match status" value="1"/>
</dbReference>
<dbReference type="GO" id="GO:0000976">
    <property type="term" value="F:transcription cis-regulatory region binding"/>
    <property type="evidence" value="ECO:0007669"/>
    <property type="project" value="TreeGrafter"/>
</dbReference>
<evidence type="ECO:0000313" key="6">
    <source>
        <dbReference type="Proteomes" id="UP001281731"/>
    </source>
</evidence>
<proteinExistence type="predicted"/>
<dbReference type="InterPro" id="IPR046335">
    <property type="entry name" value="LacI/GalR-like_sensor"/>
</dbReference>
<evidence type="ECO:0000256" key="2">
    <source>
        <dbReference type="ARBA" id="ARBA00023125"/>
    </source>
</evidence>
<dbReference type="Pfam" id="PF13377">
    <property type="entry name" value="Peripla_BP_3"/>
    <property type="match status" value="1"/>
</dbReference>
<dbReference type="InterPro" id="IPR010982">
    <property type="entry name" value="Lambda_DNA-bd_dom_sf"/>
</dbReference>
<keyword evidence="1" id="KW-0805">Transcription regulation</keyword>
<keyword evidence="3" id="KW-0804">Transcription</keyword>
<dbReference type="SUPFAM" id="SSF53822">
    <property type="entry name" value="Periplasmic binding protein-like I"/>
    <property type="match status" value="1"/>
</dbReference>
<dbReference type="RefSeq" id="WP_320755324.1">
    <property type="nucleotide sequence ID" value="NZ_JAWNFQ010000006.1"/>
</dbReference>
<evidence type="ECO:0000313" key="5">
    <source>
        <dbReference type="EMBL" id="MDY5154361.1"/>
    </source>
</evidence>
<evidence type="ECO:0000256" key="1">
    <source>
        <dbReference type="ARBA" id="ARBA00023015"/>
    </source>
</evidence>
<name>A0AAW9HX28_9ACTO</name>
<comment type="caution">
    <text evidence="5">The sequence shown here is derived from an EMBL/GenBank/DDBJ whole genome shotgun (WGS) entry which is preliminary data.</text>
</comment>
<gene>
    <name evidence="5" type="ORF">R6G80_01270</name>
</gene>
<dbReference type="Pfam" id="PF00356">
    <property type="entry name" value="LacI"/>
    <property type="match status" value="1"/>
</dbReference>
<evidence type="ECO:0000259" key="4">
    <source>
        <dbReference type="PROSITE" id="PS50932"/>
    </source>
</evidence>
<dbReference type="Proteomes" id="UP001281731">
    <property type="component" value="Unassembled WGS sequence"/>
</dbReference>
<dbReference type="Gene3D" id="3.40.50.2300">
    <property type="match status" value="2"/>
</dbReference>
<organism evidence="5 6">
    <name type="scientific">Actinotignum urinale</name>
    <dbReference type="NCBI Taxonomy" id="190146"/>
    <lineage>
        <taxon>Bacteria</taxon>
        <taxon>Bacillati</taxon>
        <taxon>Actinomycetota</taxon>
        <taxon>Actinomycetes</taxon>
        <taxon>Actinomycetales</taxon>
        <taxon>Actinomycetaceae</taxon>
        <taxon>Actinotignum</taxon>
    </lineage>
</organism>
<keyword evidence="2 5" id="KW-0238">DNA-binding</keyword>